<dbReference type="InterPro" id="IPR002104">
    <property type="entry name" value="Integrase_catalytic"/>
</dbReference>
<proteinExistence type="inferred from homology"/>
<dbReference type="CDD" id="cd00801">
    <property type="entry name" value="INT_P4_C"/>
    <property type="match status" value="1"/>
</dbReference>
<dbReference type="PANTHER" id="PTHR30629:SF2">
    <property type="entry name" value="PROPHAGE INTEGRASE INTS-RELATED"/>
    <property type="match status" value="1"/>
</dbReference>
<comment type="similarity">
    <text evidence="1">Belongs to the 'phage' integrase family.</text>
</comment>
<dbReference type="Pfam" id="PF13356">
    <property type="entry name" value="Arm-DNA-bind_3"/>
    <property type="match status" value="1"/>
</dbReference>
<dbReference type="Pfam" id="PF00589">
    <property type="entry name" value="Phage_integrase"/>
    <property type="match status" value="1"/>
</dbReference>
<evidence type="ECO:0000313" key="6">
    <source>
        <dbReference type="EMBL" id="PKQ81787.1"/>
    </source>
</evidence>
<keyword evidence="3" id="KW-0238">DNA-binding</keyword>
<feature type="domain" description="Tyr recombinase" evidence="5">
    <location>
        <begin position="220"/>
        <end position="410"/>
    </location>
</feature>
<dbReference type="GO" id="GO:0006310">
    <property type="term" value="P:DNA recombination"/>
    <property type="evidence" value="ECO:0007669"/>
    <property type="project" value="UniProtKB-KW"/>
</dbReference>
<evidence type="ECO:0000313" key="7">
    <source>
        <dbReference type="Proteomes" id="UP000233526"/>
    </source>
</evidence>
<dbReference type="Proteomes" id="UP000233526">
    <property type="component" value="Unassembled WGS sequence"/>
</dbReference>
<dbReference type="Gene3D" id="3.30.160.390">
    <property type="entry name" value="Integrase, DNA-binding domain"/>
    <property type="match status" value="1"/>
</dbReference>
<dbReference type="InterPro" id="IPR038488">
    <property type="entry name" value="Integrase_DNA-bd_sf"/>
</dbReference>
<keyword evidence="2" id="KW-0229">DNA integration</keyword>
<dbReference type="PANTHER" id="PTHR30629">
    <property type="entry name" value="PROPHAGE INTEGRASE"/>
    <property type="match status" value="1"/>
</dbReference>
<dbReference type="AlphaFoldDB" id="A0A2N3J5R2"/>
<dbReference type="GO" id="GO:0015074">
    <property type="term" value="P:DNA integration"/>
    <property type="evidence" value="ECO:0007669"/>
    <property type="project" value="UniProtKB-KW"/>
</dbReference>
<gene>
    <name evidence="6" type="ORF">AOX56_10880</name>
</gene>
<dbReference type="GO" id="GO:0003677">
    <property type="term" value="F:DNA binding"/>
    <property type="evidence" value="ECO:0007669"/>
    <property type="project" value="UniProtKB-KW"/>
</dbReference>
<dbReference type="PROSITE" id="PS51898">
    <property type="entry name" value="TYR_RECOMBINASE"/>
    <property type="match status" value="1"/>
</dbReference>
<dbReference type="Gene3D" id="1.10.443.10">
    <property type="entry name" value="Intergrase catalytic core"/>
    <property type="match status" value="1"/>
</dbReference>
<dbReference type="RefSeq" id="WP_101316290.1">
    <property type="nucleotide sequence ID" value="NZ_CAWNSS010000014.1"/>
</dbReference>
<keyword evidence="4" id="KW-0233">DNA recombination</keyword>
<accession>A0A2N3J5R2</accession>
<evidence type="ECO:0000256" key="4">
    <source>
        <dbReference type="ARBA" id="ARBA00023172"/>
    </source>
</evidence>
<evidence type="ECO:0000256" key="2">
    <source>
        <dbReference type="ARBA" id="ARBA00022908"/>
    </source>
</evidence>
<organism evidence="6 7">
    <name type="scientific">Aeromonas sobria</name>
    <dbReference type="NCBI Taxonomy" id="646"/>
    <lineage>
        <taxon>Bacteria</taxon>
        <taxon>Pseudomonadati</taxon>
        <taxon>Pseudomonadota</taxon>
        <taxon>Gammaproteobacteria</taxon>
        <taxon>Aeromonadales</taxon>
        <taxon>Aeromonadaceae</taxon>
        <taxon>Aeromonas</taxon>
    </lineage>
</organism>
<dbReference type="SUPFAM" id="SSF56349">
    <property type="entry name" value="DNA breaking-rejoining enzymes"/>
    <property type="match status" value="1"/>
</dbReference>
<dbReference type="InterPro" id="IPR011010">
    <property type="entry name" value="DNA_brk_join_enz"/>
</dbReference>
<sequence length="425" mass="48268">MLNQDREIAALTPPEGKDRIVCAVKSRYGSGLSVEARFGRPTKSWLYRYYIAGKQQKMTLGNYPAMSLAEARQAHKDAIALVDKGIDPRLQKAEEKAANEAVLTVGVVVERWLDFREETGDLKPLTLLRHRQRWERHLKKHLENVRLSDLTTAHLAQALELARRGSKPASGKAPKSRGEEIRKALTTISLALDYARIHHLIPNNPARLLRPKDFNIEARTRERWLTIPELRQLWQAIDGELANQSEVEGAKRFNLISPSAAAAIKLLILTGARRGEVAQMQRSQVVNGVWTIPETKNGRAHTVYLSQLALDIIQTQRSGEFVFESARTPDKPILEDSITRALRRLQARLLPDMEPFTVHDLRRSAATNWAERLGAEERIIEVCLNHQPVNKLVRIYHRSKHEEKTRALWLRWGELVASEIASSPV</sequence>
<evidence type="ECO:0000256" key="3">
    <source>
        <dbReference type="ARBA" id="ARBA00023125"/>
    </source>
</evidence>
<reference evidence="6 7" key="1">
    <citation type="journal article" date="2017" name="Front. Microbiol.">
        <title>Strong Genomic and Phenotypic Heterogeneity in the Aeromonas sobria Species Complex.</title>
        <authorList>
            <person name="Gauthier J."/>
            <person name="Vincent A.T."/>
            <person name="Charette S.J."/>
            <person name="Derome N."/>
        </authorList>
    </citation>
    <scope>NUCLEOTIDE SEQUENCE [LARGE SCALE GENOMIC DNA]</scope>
    <source>
        <strain evidence="6 7">JF2635</strain>
    </source>
</reference>
<comment type="caution">
    <text evidence="6">The sequence shown here is derived from an EMBL/GenBank/DDBJ whole genome shotgun (WGS) entry which is preliminary data.</text>
</comment>
<evidence type="ECO:0000256" key="1">
    <source>
        <dbReference type="ARBA" id="ARBA00008857"/>
    </source>
</evidence>
<dbReference type="InterPro" id="IPR025166">
    <property type="entry name" value="Integrase_DNA_bind_dom"/>
</dbReference>
<dbReference type="InterPro" id="IPR013762">
    <property type="entry name" value="Integrase-like_cat_sf"/>
</dbReference>
<dbReference type="InterPro" id="IPR010998">
    <property type="entry name" value="Integrase_recombinase_N"/>
</dbReference>
<name>A0A2N3J5R2_AERSO</name>
<dbReference type="EMBL" id="LJZX01000014">
    <property type="protein sequence ID" value="PKQ81787.1"/>
    <property type="molecule type" value="Genomic_DNA"/>
</dbReference>
<dbReference type="InterPro" id="IPR050808">
    <property type="entry name" value="Phage_Integrase"/>
</dbReference>
<dbReference type="Gene3D" id="1.10.150.130">
    <property type="match status" value="1"/>
</dbReference>
<evidence type="ECO:0000259" key="5">
    <source>
        <dbReference type="PROSITE" id="PS51898"/>
    </source>
</evidence>
<protein>
    <recommendedName>
        <fullName evidence="5">Tyr recombinase domain-containing protein</fullName>
    </recommendedName>
</protein>